<organism evidence="11 12">
    <name type="scientific">Daubentonia madagascariensis</name>
    <name type="common">Aye-aye</name>
    <name type="synonym">Sciurus madagascariensis</name>
    <dbReference type="NCBI Taxonomy" id="31869"/>
    <lineage>
        <taxon>Eukaryota</taxon>
        <taxon>Metazoa</taxon>
        <taxon>Chordata</taxon>
        <taxon>Craniata</taxon>
        <taxon>Vertebrata</taxon>
        <taxon>Euteleostomi</taxon>
        <taxon>Mammalia</taxon>
        <taxon>Eutheria</taxon>
        <taxon>Euarchontoglires</taxon>
        <taxon>Primates</taxon>
        <taxon>Strepsirrhini</taxon>
        <taxon>Chiromyiformes</taxon>
        <taxon>Daubentoniidae</taxon>
        <taxon>Daubentonia</taxon>
    </lineage>
</organism>
<dbReference type="InterPro" id="IPR025933">
    <property type="entry name" value="Beta_defensin_dom"/>
</dbReference>
<keyword evidence="6 9" id="KW-0211">Defensin</keyword>
<reference evidence="11 12" key="1">
    <citation type="journal article" date="2024" name="G3 (Bethesda)">
        <title>A hybrid genome assembly of the endangered aye-aye (Daubentonia madagascariensis).</title>
        <authorList>
            <person name="Versoza C.J."/>
            <person name="Pfeifer S.P."/>
        </authorList>
    </citation>
    <scope>NUCLEOTIDE SEQUENCE [LARGE SCALE GENOMIC DNA]</scope>
    <source>
        <strain evidence="11">6821</strain>
    </source>
</reference>
<evidence type="ECO:0000256" key="5">
    <source>
        <dbReference type="ARBA" id="ARBA00022729"/>
    </source>
</evidence>
<gene>
    <name evidence="11" type="ORF">WCI35_031849</name>
</gene>
<feature type="non-terminal residue" evidence="11">
    <location>
        <position position="50"/>
    </location>
</feature>
<evidence type="ECO:0000256" key="9">
    <source>
        <dbReference type="RuleBase" id="RU231113"/>
    </source>
</evidence>
<dbReference type="AlphaFoldDB" id="A0ABD2D4X6"/>
<proteinExistence type="inferred from homology"/>
<protein>
    <recommendedName>
        <fullName evidence="9">Beta-defensin</fullName>
    </recommendedName>
</protein>
<evidence type="ECO:0000256" key="2">
    <source>
        <dbReference type="ARBA" id="ARBA00007371"/>
    </source>
</evidence>
<evidence type="ECO:0000313" key="11">
    <source>
        <dbReference type="EMBL" id="KAL2761601.1"/>
    </source>
</evidence>
<feature type="non-terminal residue" evidence="11">
    <location>
        <position position="1"/>
    </location>
</feature>
<name>A0ABD2D4X6_DAUMA</name>
<dbReference type="GO" id="GO:0005576">
    <property type="term" value="C:extracellular region"/>
    <property type="evidence" value="ECO:0007669"/>
    <property type="project" value="UniProtKB-SubCell"/>
</dbReference>
<feature type="domain" description="Beta-defensin" evidence="10">
    <location>
        <begin position="16"/>
        <end position="37"/>
    </location>
</feature>
<keyword evidence="8" id="KW-1015">Disulfide bond</keyword>
<keyword evidence="12" id="KW-1185">Reference proteome</keyword>
<evidence type="ECO:0000256" key="4">
    <source>
        <dbReference type="ARBA" id="ARBA00022529"/>
    </source>
</evidence>
<keyword evidence="3 9" id="KW-0964">Secreted</keyword>
<dbReference type="Proteomes" id="UP001610411">
    <property type="component" value="Unassembled WGS sequence"/>
</dbReference>
<dbReference type="EMBL" id="JBFSEQ010000014">
    <property type="protein sequence ID" value="KAL2761601.1"/>
    <property type="molecule type" value="Genomic_DNA"/>
</dbReference>
<keyword evidence="5" id="KW-0732">Signal</keyword>
<evidence type="ECO:0000256" key="8">
    <source>
        <dbReference type="ARBA" id="ARBA00023157"/>
    </source>
</evidence>
<dbReference type="Pfam" id="PF13841">
    <property type="entry name" value="Defensin_beta_2"/>
    <property type="match status" value="1"/>
</dbReference>
<evidence type="ECO:0000259" key="10">
    <source>
        <dbReference type="Pfam" id="PF13841"/>
    </source>
</evidence>
<keyword evidence="4 9" id="KW-0929">Antimicrobial</keyword>
<dbReference type="PANTHER" id="PTHR47900:SF1">
    <property type="entry name" value="BETA-DEFENSIN 131A"/>
    <property type="match status" value="1"/>
</dbReference>
<comment type="function">
    <text evidence="9">Has antibacterial activity.</text>
</comment>
<dbReference type="GO" id="GO:0042742">
    <property type="term" value="P:defense response to bacterium"/>
    <property type="evidence" value="ECO:0007669"/>
    <property type="project" value="UniProtKB-UniRule"/>
</dbReference>
<comment type="subcellular location">
    <subcellularLocation>
        <location evidence="1 9">Secreted</location>
    </subcellularLocation>
</comment>
<evidence type="ECO:0000256" key="3">
    <source>
        <dbReference type="ARBA" id="ARBA00022525"/>
    </source>
</evidence>
<evidence type="ECO:0000313" key="12">
    <source>
        <dbReference type="Proteomes" id="UP001610411"/>
    </source>
</evidence>
<dbReference type="PANTHER" id="PTHR47900">
    <property type="entry name" value="BETA-DEFENSIN 131A"/>
    <property type="match status" value="1"/>
</dbReference>
<evidence type="ECO:0000256" key="6">
    <source>
        <dbReference type="ARBA" id="ARBA00022940"/>
    </source>
</evidence>
<accession>A0ABD2D4X6</accession>
<comment type="caution">
    <text evidence="11">The sequence shown here is derived from an EMBL/GenBank/DDBJ whole genome shotgun (WGS) entry which is preliminary data.</text>
</comment>
<comment type="similarity">
    <text evidence="2 9">Belongs to the beta-defensin family.</text>
</comment>
<evidence type="ECO:0000256" key="7">
    <source>
        <dbReference type="ARBA" id="ARBA00023022"/>
    </source>
</evidence>
<keyword evidence="7 9" id="KW-0044">Antibiotic</keyword>
<sequence>RGSFFNAVCPPGQHSCRMKCSAGEYAVRYCDDWSICCKVKNVEIKKKKKW</sequence>
<evidence type="ECO:0000256" key="1">
    <source>
        <dbReference type="ARBA" id="ARBA00004613"/>
    </source>
</evidence>